<name>A0A150X3M7_9BACT</name>
<evidence type="ECO:0000313" key="3">
    <source>
        <dbReference type="Proteomes" id="UP000075606"/>
    </source>
</evidence>
<dbReference type="PANTHER" id="PTHR13887">
    <property type="entry name" value="GLUTATHIONE S-TRANSFERASE KAPPA"/>
    <property type="match status" value="1"/>
</dbReference>
<dbReference type="InterPro" id="IPR036249">
    <property type="entry name" value="Thioredoxin-like_sf"/>
</dbReference>
<dbReference type="RefSeq" id="WP_068221525.1">
    <property type="nucleotide sequence ID" value="NZ_LRPC01000028.1"/>
</dbReference>
<dbReference type="SUPFAM" id="SSF52833">
    <property type="entry name" value="Thioredoxin-like"/>
    <property type="match status" value="1"/>
</dbReference>
<comment type="caution">
    <text evidence="2">The sequence shown here is derived from an EMBL/GenBank/DDBJ whole genome shotgun (WGS) entry which is preliminary data.</text>
</comment>
<dbReference type="Pfam" id="PF01323">
    <property type="entry name" value="DSBA"/>
    <property type="match status" value="1"/>
</dbReference>
<sequence length="231" mass="26230">MKIEIWSDVMCPFCYIGKRHLEAALEDFPQKDQVEIVWKSFQLNPDMPESSEENVYEYLAKAKGISLEQSKQMHERVEEMAANAGLDYNFDIAKVANSFKAHRVLQLAKRKKLGDELKEALLEAYFIKGRNTSDYNTLVELATSVGITEAEVELALNEEQFANYVKQDIDEARQIRVQGVPFFVFDRKYAVSGAQPVEHIKATLEKVQAESSSFINTSREQGDSCDVDGNC</sequence>
<evidence type="ECO:0000313" key="2">
    <source>
        <dbReference type="EMBL" id="KYG73328.1"/>
    </source>
</evidence>
<keyword evidence="3" id="KW-1185">Reference proteome</keyword>
<dbReference type="Proteomes" id="UP000075606">
    <property type="component" value="Unassembled WGS sequence"/>
</dbReference>
<gene>
    <name evidence="2" type="ORF">AWW68_11515</name>
</gene>
<feature type="domain" description="DSBA-like thioredoxin" evidence="1">
    <location>
        <begin position="3"/>
        <end position="204"/>
    </location>
</feature>
<organism evidence="2 3">
    <name type="scientific">Roseivirga spongicola</name>
    <dbReference type="NCBI Taxonomy" id="333140"/>
    <lineage>
        <taxon>Bacteria</taxon>
        <taxon>Pseudomonadati</taxon>
        <taxon>Bacteroidota</taxon>
        <taxon>Cytophagia</taxon>
        <taxon>Cytophagales</taxon>
        <taxon>Roseivirgaceae</taxon>
        <taxon>Roseivirga</taxon>
    </lineage>
</organism>
<dbReference type="CDD" id="cd03024">
    <property type="entry name" value="DsbA_FrnE"/>
    <property type="match status" value="1"/>
</dbReference>
<dbReference type="GO" id="GO:0016491">
    <property type="term" value="F:oxidoreductase activity"/>
    <property type="evidence" value="ECO:0007669"/>
    <property type="project" value="InterPro"/>
</dbReference>
<evidence type="ECO:0000259" key="1">
    <source>
        <dbReference type="Pfam" id="PF01323"/>
    </source>
</evidence>
<dbReference type="Gene3D" id="3.40.30.10">
    <property type="entry name" value="Glutaredoxin"/>
    <property type="match status" value="1"/>
</dbReference>
<dbReference type="AlphaFoldDB" id="A0A150X3M7"/>
<proteinExistence type="predicted"/>
<reference evidence="2 3" key="1">
    <citation type="submission" date="2016-01" db="EMBL/GenBank/DDBJ databases">
        <title>Genome sequencing of Roseivirga spongicola UST030701-084.</title>
        <authorList>
            <person name="Selvaratnam C."/>
            <person name="Thevarajoo S."/>
            <person name="Goh K.M."/>
            <person name="Ee R."/>
            <person name="Chan K.-G."/>
            <person name="Chong C.S."/>
        </authorList>
    </citation>
    <scope>NUCLEOTIDE SEQUENCE [LARGE SCALE GENOMIC DNA]</scope>
    <source>
        <strain evidence="2 3">UST030701-084</strain>
    </source>
</reference>
<dbReference type="EMBL" id="LRPC01000028">
    <property type="protein sequence ID" value="KYG73328.1"/>
    <property type="molecule type" value="Genomic_DNA"/>
</dbReference>
<accession>A0A150X3M7</accession>
<dbReference type="OrthoDB" id="9799122at2"/>
<dbReference type="STRING" id="333140.AWW68_11515"/>
<protein>
    <submittedName>
        <fullName evidence="2">Disulfide bond formation protein DsbA</fullName>
    </submittedName>
</protein>
<dbReference type="InterPro" id="IPR001853">
    <property type="entry name" value="DSBA-like_thioredoxin_dom"/>
</dbReference>
<dbReference type="PANTHER" id="PTHR13887:SF41">
    <property type="entry name" value="THIOREDOXIN SUPERFAMILY PROTEIN"/>
    <property type="match status" value="1"/>
</dbReference>